<dbReference type="GO" id="GO:0003697">
    <property type="term" value="F:single-stranded DNA binding"/>
    <property type="evidence" value="ECO:0007669"/>
    <property type="project" value="InterPro"/>
</dbReference>
<dbReference type="EC" id="3.4.-.-" evidence="8"/>
<dbReference type="GO" id="GO:0106300">
    <property type="term" value="P:protein-DNA covalent cross-linking repair"/>
    <property type="evidence" value="ECO:0007669"/>
    <property type="project" value="InterPro"/>
</dbReference>
<evidence type="ECO:0000313" key="9">
    <source>
        <dbReference type="EMBL" id="AMK75943.1"/>
    </source>
</evidence>
<dbReference type="Gene3D" id="3.90.1680.10">
    <property type="entry name" value="SOS response associated peptidase-like"/>
    <property type="match status" value="1"/>
</dbReference>
<evidence type="ECO:0000256" key="1">
    <source>
        <dbReference type="ARBA" id="ARBA00008136"/>
    </source>
</evidence>
<dbReference type="InterPro" id="IPR036590">
    <property type="entry name" value="SRAP-like"/>
</dbReference>
<dbReference type="GO" id="GO:0016829">
    <property type="term" value="F:lyase activity"/>
    <property type="evidence" value="ECO:0007669"/>
    <property type="project" value="UniProtKB-KW"/>
</dbReference>
<evidence type="ECO:0000256" key="8">
    <source>
        <dbReference type="RuleBase" id="RU364100"/>
    </source>
</evidence>
<comment type="similarity">
    <text evidence="1 8">Belongs to the SOS response-associated peptidase family.</text>
</comment>
<dbReference type="PANTHER" id="PTHR13604">
    <property type="entry name" value="DC12-RELATED"/>
    <property type="match status" value="1"/>
</dbReference>
<evidence type="ECO:0000256" key="7">
    <source>
        <dbReference type="ARBA" id="ARBA00023239"/>
    </source>
</evidence>
<gene>
    <name evidence="9" type="ORF">JT25_005470</name>
</gene>
<dbReference type="GO" id="GO:0008233">
    <property type="term" value="F:peptidase activity"/>
    <property type="evidence" value="ECO:0007669"/>
    <property type="project" value="UniProtKB-KW"/>
</dbReference>
<proteinExistence type="inferred from homology"/>
<dbReference type="InterPro" id="IPR003738">
    <property type="entry name" value="SRAP"/>
</dbReference>
<keyword evidence="3" id="KW-0227">DNA damage</keyword>
<keyword evidence="10" id="KW-1185">Reference proteome</keyword>
<evidence type="ECO:0000313" key="10">
    <source>
        <dbReference type="Proteomes" id="UP000030512"/>
    </source>
</evidence>
<keyword evidence="5" id="KW-0190">Covalent protein-DNA linkage</keyword>
<protein>
    <recommendedName>
        <fullName evidence="8">Abasic site processing protein</fullName>
        <ecNumber evidence="8">3.4.-.-</ecNumber>
    </recommendedName>
</protein>
<dbReference type="AlphaFoldDB" id="A0A126T1I6"/>
<keyword evidence="2 8" id="KW-0645">Protease</keyword>
<evidence type="ECO:0000256" key="4">
    <source>
        <dbReference type="ARBA" id="ARBA00022801"/>
    </source>
</evidence>
<dbReference type="Pfam" id="PF02586">
    <property type="entry name" value="SRAP"/>
    <property type="match status" value="1"/>
</dbReference>
<accession>A0A126T1I6</accession>
<dbReference type="PANTHER" id="PTHR13604:SF0">
    <property type="entry name" value="ABASIC SITE PROCESSING PROTEIN HMCES"/>
    <property type="match status" value="1"/>
</dbReference>
<evidence type="ECO:0000256" key="2">
    <source>
        <dbReference type="ARBA" id="ARBA00022670"/>
    </source>
</evidence>
<sequence>MCGRYQLTATPESIAEHFELPRLPRFNPSYNITPAQKILCIVELDDQSFKSVNLFWGLVPSWSKDDKNSHHLINARSETIREKPSFRAAFHKRRCLIVASGYYEWQKLEQGKQAFHIHRQDNQLFAFAGLWEHWEHEAQTLYSCTIITMAATQLMQPIHERMPVIMPVDHYRDWLDKSSAEDDMFQLLDNQAYVDMTTTPISDYVNNPRHNDARCLQAM</sequence>
<keyword evidence="4 8" id="KW-0378">Hydrolase</keyword>
<evidence type="ECO:0000256" key="5">
    <source>
        <dbReference type="ARBA" id="ARBA00023124"/>
    </source>
</evidence>
<keyword evidence="6" id="KW-0238">DNA-binding</keyword>
<dbReference type="GO" id="GO:0006508">
    <property type="term" value="P:proteolysis"/>
    <property type="evidence" value="ECO:0007669"/>
    <property type="project" value="UniProtKB-KW"/>
</dbReference>
<keyword evidence="7" id="KW-0456">Lyase</keyword>
<evidence type="ECO:0000256" key="3">
    <source>
        <dbReference type="ARBA" id="ARBA00022763"/>
    </source>
</evidence>
<dbReference type="RefSeq" id="WP_036275052.1">
    <property type="nucleotide sequence ID" value="NZ_CP014476.1"/>
</dbReference>
<name>A0A126T1I6_9GAMM</name>
<evidence type="ECO:0000256" key="6">
    <source>
        <dbReference type="ARBA" id="ARBA00023125"/>
    </source>
</evidence>
<dbReference type="KEGG" id="mdn:JT25_005470"/>
<dbReference type="EMBL" id="CP014476">
    <property type="protein sequence ID" value="AMK75943.1"/>
    <property type="molecule type" value="Genomic_DNA"/>
</dbReference>
<dbReference type="STRING" id="1538553.JT25_005470"/>
<reference evidence="9 10" key="1">
    <citation type="journal article" date="2015" name="Environ. Microbiol.">
        <title>Methane oxidation coupled to nitrate reduction under hypoxia by the Gammaproteobacterium Methylomonas denitrificans, sp. nov. type strain FJG1.</title>
        <authorList>
            <person name="Kits K.D."/>
            <person name="Klotz M.G."/>
            <person name="Stein L.Y."/>
        </authorList>
    </citation>
    <scope>NUCLEOTIDE SEQUENCE [LARGE SCALE GENOMIC DNA]</scope>
    <source>
        <strain evidence="9 10">FJG1</strain>
    </source>
</reference>
<dbReference type="OrthoDB" id="6192129at2"/>
<dbReference type="Proteomes" id="UP000030512">
    <property type="component" value="Chromosome"/>
</dbReference>
<organism evidence="9 10">
    <name type="scientific">Methylomonas denitrificans</name>
    <dbReference type="NCBI Taxonomy" id="1538553"/>
    <lineage>
        <taxon>Bacteria</taxon>
        <taxon>Pseudomonadati</taxon>
        <taxon>Pseudomonadota</taxon>
        <taxon>Gammaproteobacteria</taxon>
        <taxon>Methylococcales</taxon>
        <taxon>Methylococcaceae</taxon>
        <taxon>Methylomonas</taxon>
    </lineage>
</organism>
<dbReference type="SUPFAM" id="SSF143081">
    <property type="entry name" value="BB1717-like"/>
    <property type="match status" value="1"/>
</dbReference>